<feature type="transmembrane region" description="Helical" evidence="12">
    <location>
        <begin position="96"/>
        <end position="119"/>
    </location>
</feature>
<dbReference type="GO" id="GO:0019646">
    <property type="term" value="P:aerobic electron transport chain"/>
    <property type="evidence" value="ECO:0007669"/>
    <property type="project" value="InterPro"/>
</dbReference>
<keyword evidence="3 12" id="KW-0813">Transport</keyword>
<evidence type="ECO:0000256" key="9">
    <source>
        <dbReference type="ARBA" id="ARBA00022989"/>
    </source>
</evidence>
<evidence type="ECO:0000256" key="5">
    <source>
        <dbReference type="ARBA" id="ARBA00022617"/>
    </source>
</evidence>
<keyword evidence="5 12" id="KW-0349">Heme</keyword>
<feature type="transmembrane region" description="Helical" evidence="12">
    <location>
        <begin position="407"/>
        <end position="430"/>
    </location>
</feature>
<dbReference type="GO" id="GO:0005886">
    <property type="term" value="C:plasma membrane"/>
    <property type="evidence" value="ECO:0007669"/>
    <property type="project" value="UniProtKB-SubCell"/>
</dbReference>
<evidence type="ECO:0000256" key="8">
    <source>
        <dbReference type="ARBA" id="ARBA00022982"/>
    </source>
</evidence>
<dbReference type="GO" id="GO:0009055">
    <property type="term" value="F:electron transfer activity"/>
    <property type="evidence" value="ECO:0007669"/>
    <property type="project" value="UniProtKB-UniRule"/>
</dbReference>
<gene>
    <name evidence="14" type="ORF">CLV83_1249</name>
</gene>
<evidence type="ECO:0000256" key="12">
    <source>
        <dbReference type="PIRNR" id="PIRNR006446"/>
    </source>
</evidence>
<dbReference type="PANTHER" id="PTHR30365">
    <property type="entry name" value="CYTOCHROME D UBIQUINOL OXIDASE"/>
    <property type="match status" value="1"/>
</dbReference>
<name>A0A4R1GQ62_9GAMM</name>
<keyword evidence="7 12" id="KW-0479">Metal-binding</keyword>
<feature type="transmembrane region" description="Helical" evidence="12">
    <location>
        <begin position="55"/>
        <end position="76"/>
    </location>
</feature>
<protein>
    <submittedName>
        <fullName evidence="14">Cytochrome bd-I ubiquinol oxidase subunit 1 apoprotein</fullName>
    </submittedName>
</protein>
<feature type="region of interest" description="Disordered" evidence="13">
    <location>
        <begin position="437"/>
        <end position="465"/>
    </location>
</feature>
<evidence type="ECO:0000256" key="3">
    <source>
        <dbReference type="ARBA" id="ARBA00022448"/>
    </source>
</evidence>
<feature type="transmembrane region" description="Helical" evidence="12">
    <location>
        <begin position="219"/>
        <end position="236"/>
    </location>
</feature>
<dbReference type="PANTHER" id="PTHR30365:SF14">
    <property type="entry name" value="CYTOCHROME BD MENAQUINOL OXIDASE SUBUNIT I-RELATED"/>
    <property type="match status" value="1"/>
</dbReference>
<evidence type="ECO:0000256" key="10">
    <source>
        <dbReference type="ARBA" id="ARBA00023004"/>
    </source>
</evidence>
<accession>A0A4R1GQ62</accession>
<comment type="caution">
    <text evidence="14">The sequence shown here is derived from an EMBL/GenBank/DDBJ whole genome shotgun (WGS) entry which is preliminary data.</text>
</comment>
<evidence type="ECO:0000313" key="15">
    <source>
        <dbReference type="Proteomes" id="UP000294546"/>
    </source>
</evidence>
<feature type="transmembrane region" description="Helical" evidence="12">
    <location>
        <begin position="183"/>
        <end position="207"/>
    </location>
</feature>
<sequence>MHDTALLLARIQFGFTVSFHIIFPAITIGLASYLAVLEGCWLRTRNPVFKQLYHFWSRIFALNFGMGVVSGVVMAYEFGTNWSGFSSFAGSITGPLLAYEVLTAFFVEAGFLGVMLFGWNKVGEKIHFFATIMVAIGTLISTTWILASNSWMHTPAGYEIVDGAVVPTDWLAIIFNPSFPYRLVHMGLAAFLCTALLVGASAAWHLLKGRDSAAIRTMLAMSIIMLAVTTPLQIIAGDAHGLNTLEHQPAKVAAMEGHWRNEGEGEGVPLLLFGWPDNEAETTHYAFGIPRLGSLILTHSWDGTFKGLSEFPADERPNATAVFWTFRVMVGLGMLMLVLGLWGSWALWRRKLFGNPYLLRFALLMGPSGLIALLAGWFTTELGRQPWVVYGVLKTADAASPHQVNELTITLVLFVLVYVLIFGTGIRYMLSLIRKGPDHSDEDDDSDTTLSTVRRPNISDANRGE</sequence>
<feature type="transmembrane region" description="Helical" evidence="12">
    <location>
        <begin position="12"/>
        <end position="34"/>
    </location>
</feature>
<dbReference type="GO" id="GO:0016682">
    <property type="term" value="F:oxidoreductase activity, acting on diphenols and related substances as donors, oxygen as acceptor"/>
    <property type="evidence" value="ECO:0007669"/>
    <property type="project" value="TreeGrafter"/>
</dbReference>
<evidence type="ECO:0000256" key="2">
    <source>
        <dbReference type="ARBA" id="ARBA00009819"/>
    </source>
</evidence>
<dbReference type="GO" id="GO:0070069">
    <property type="term" value="C:cytochrome complex"/>
    <property type="evidence" value="ECO:0007669"/>
    <property type="project" value="UniProtKB-UniRule"/>
</dbReference>
<feature type="transmembrane region" description="Helical" evidence="12">
    <location>
        <begin position="357"/>
        <end position="378"/>
    </location>
</feature>
<evidence type="ECO:0000256" key="13">
    <source>
        <dbReference type="SAM" id="MobiDB-lite"/>
    </source>
</evidence>
<dbReference type="RefSeq" id="WP_132288987.1">
    <property type="nucleotide sequence ID" value="NZ_SMFU01000007.1"/>
</dbReference>
<feature type="transmembrane region" description="Helical" evidence="12">
    <location>
        <begin position="126"/>
        <end position="147"/>
    </location>
</feature>
<evidence type="ECO:0000256" key="4">
    <source>
        <dbReference type="ARBA" id="ARBA00022475"/>
    </source>
</evidence>
<keyword evidence="9 12" id="KW-1133">Transmembrane helix</keyword>
<keyword evidence="10 12" id="KW-0408">Iron</keyword>
<dbReference type="Pfam" id="PF01654">
    <property type="entry name" value="Cyt_bd_oxida_I"/>
    <property type="match status" value="1"/>
</dbReference>
<comment type="subcellular location">
    <subcellularLocation>
        <location evidence="12">Cell inner membrane</location>
    </subcellularLocation>
    <subcellularLocation>
        <location evidence="1">Cell membrane</location>
        <topology evidence="1">Multi-pass membrane protein</topology>
    </subcellularLocation>
</comment>
<dbReference type="PIRSF" id="PIRSF006446">
    <property type="entry name" value="Cyt_quinol_oxidase_1"/>
    <property type="match status" value="1"/>
</dbReference>
<evidence type="ECO:0000256" key="6">
    <source>
        <dbReference type="ARBA" id="ARBA00022692"/>
    </source>
</evidence>
<keyword evidence="15" id="KW-1185">Reference proteome</keyword>
<dbReference type="EMBL" id="SMFU01000007">
    <property type="protein sequence ID" value="TCK09145.1"/>
    <property type="molecule type" value="Genomic_DNA"/>
</dbReference>
<dbReference type="GO" id="GO:0020037">
    <property type="term" value="F:heme binding"/>
    <property type="evidence" value="ECO:0007669"/>
    <property type="project" value="TreeGrafter"/>
</dbReference>
<organism evidence="14 15">
    <name type="scientific">Marinobacterium mangrovicola</name>
    <dbReference type="NCBI Taxonomy" id="1476959"/>
    <lineage>
        <taxon>Bacteria</taxon>
        <taxon>Pseudomonadati</taxon>
        <taxon>Pseudomonadota</taxon>
        <taxon>Gammaproteobacteria</taxon>
        <taxon>Oceanospirillales</taxon>
        <taxon>Oceanospirillaceae</taxon>
        <taxon>Marinobacterium</taxon>
    </lineage>
</organism>
<dbReference type="GO" id="GO:0046872">
    <property type="term" value="F:metal ion binding"/>
    <property type="evidence" value="ECO:0007669"/>
    <property type="project" value="UniProtKB-UniRule"/>
</dbReference>
<dbReference type="OrthoDB" id="9807042at2"/>
<dbReference type="InterPro" id="IPR002585">
    <property type="entry name" value="Cyt-d_ubiquinol_oxidase_su_1"/>
</dbReference>
<evidence type="ECO:0000256" key="1">
    <source>
        <dbReference type="ARBA" id="ARBA00004651"/>
    </source>
</evidence>
<proteinExistence type="inferred from homology"/>
<keyword evidence="11 12" id="KW-0472">Membrane</keyword>
<keyword evidence="6 12" id="KW-0812">Transmembrane</keyword>
<reference evidence="14 15" key="1">
    <citation type="submission" date="2019-03" db="EMBL/GenBank/DDBJ databases">
        <title>Genomic Encyclopedia of Archaeal and Bacterial Type Strains, Phase II (KMG-II): from individual species to whole genera.</title>
        <authorList>
            <person name="Goeker M."/>
        </authorList>
    </citation>
    <scope>NUCLEOTIDE SEQUENCE [LARGE SCALE GENOMIC DNA]</scope>
    <source>
        <strain evidence="14 15">DSM 27697</strain>
    </source>
</reference>
<feature type="transmembrane region" description="Helical" evidence="12">
    <location>
        <begin position="321"/>
        <end position="345"/>
    </location>
</feature>
<dbReference type="Proteomes" id="UP000294546">
    <property type="component" value="Unassembled WGS sequence"/>
</dbReference>
<evidence type="ECO:0000313" key="14">
    <source>
        <dbReference type="EMBL" id="TCK09145.1"/>
    </source>
</evidence>
<dbReference type="AlphaFoldDB" id="A0A4R1GQ62"/>
<evidence type="ECO:0000256" key="11">
    <source>
        <dbReference type="ARBA" id="ARBA00023136"/>
    </source>
</evidence>
<keyword evidence="4 12" id="KW-1003">Cell membrane</keyword>
<comment type="similarity">
    <text evidence="2 12">Belongs to the cytochrome ubiquinol oxidase subunit 1 family.</text>
</comment>
<keyword evidence="8 12" id="KW-0249">Electron transport</keyword>
<evidence type="ECO:0000256" key="7">
    <source>
        <dbReference type="ARBA" id="ARBA00022723"/>
    </source>
</evidence>